<dbReference type="EMBL" id="JAXCLW010000007">
    <property type="protein sequence ID" value="MDY0885083.1"/>
    <property type="molecule type" value="Genomic_DNA"/>
</dbReference>
<evidence type="ECO:0000259" key="2">
    <source>
        <dbReference type="Pfam" id="PF07171"/>
    </source>
</evidence>
<proteinExistence type="inferred from homology"/>
<dbReference type="InterPro" id="IPR009197">
    <property type="entry name" value="MlrC"/>
</dbReference>
<reference evidence="4 5" key="1">
    <citation type="journal article" date="2016" name="Antonie Van Leeuwenhoek">
        <title>Dongia soli sp. nov., isolated from soil from Dokdo, Korea.</title>
        <authorList>
            <person name="Kim D.U."/>
            <person name="Lee H."/>
            <person name="Kim H."/>
            <person name="Kim S.G."/>
            <person name="Ka J.O."/>
        </authorList>
    </citation>
    <scope>NUCLEOTIDE SEQUENCE [LARGE SCALE GENOMIC DNA]</scope>
    <source>
        <strain evidence="4 5">D78</strain>
    </source>
</reference>
<dbReference type="Pfam" id="PF07171">
    <property type="entry name" value="MlrC_C"/>
    <property type="match status" value="1"/>
</dbReference>
<keyword evidence="5" id="KW-1185">Reference proteome</keyword>
<keyword evidence="1" id="KW-0479">Metal-binding</keyword>
<keyword evidence="1" id="KW-0378">Hydrolase</keyword>
<feature type="domain" description="Microcystin LR degradation protein MlrC N-terminal" evidence="3">
    <location>
        <begin position="3"/>
        <end position="293"/>
    </location>
</feature>
<evidence type="ECO:0000313" key="4">
    <source>
        <dbReference type="EMBL" id="MDY0885083.1"/>
    </source>
</evidence>
<dbReference type="InterPro" id="IPR010799">
    <property type="entry name" value="MlrC_C"/>
</dbReference>
<comment type="cofactor">
    <cofactor evidence="1">
        <name>Zn(2+)</name>
        <dbReference type="ChEBI" id="CHEBI:29105"/>
    </cofactor>
    <text evidence="1">Binds 1 zinc ion per subunit.</text>
</comment>
<dbReference type="PIRSF" id="PIRSF012702">
    <property type="entry name" value="UCP012702"/>
    <property type="match status" value="1"/>
</dbReference>
<gene>
    <name evidence="4" type="ORF">SMD27_19730</name>
</gene>
<sequence>MTRIAIGGFQHETNTFAPVKATFRDFEQADGWPGLTRGADIFQTFNGINLPIAGFIEAAGPLGFDLEPTLWCSASPSAHVERDVYETIVGELLERIAALRNINGIYLDLHGAMVTEHLDDGEGELLARLRRLVGPDMPIVVSLDLHANVTQRMVDLASVLVSCRTYPHVDLAESGAASAQVMDRLVRHGPLAKARRQADFLVPLTWQCTLIDPAKSLYAAVAAAERKAGLASASFTFGFPPADMPECGPVVVTYGETQKIADAEADQLIAAVNEAEEGFAGRIWQPSEAVAYARAEAPKHRAPIILADTQDNPGAGGNADTVGLLEALVAGHAEDAVFANLFDPRTAEAAHKAGLGSEITLGIGAWSGMPGHHPFHGTFKVKALGDGAFDATGPFYRGNRMQLGLMALLSIGGVDVVVTSRKQQCADQAMLRHLGVEPAQQKILALKSSVHFRADFQPIAAEILIVAAPGANPVDNRALPYKRLRKGLRLMPLGEAFDG</sequence>
<protein>
    <recommendedName>
        <fullName evidence="1">Microcystinase C</fullName>
        <shortName evidence="1">MlrC</shortName>
    </recommendedName>
</protein>
<dbReference type="Proteomes" id="UP001279642">
    <property type="component" value="Unassembled WGS sequence"/>
</dbReference>
<evidence type="ECO:0000259" key="3">
    <source>
        <dbReference type="Pfam" id="PF07364"/>
    </source>
</evidence>
<comment type="similarity">
    <text evidence="1">Belongs to the peptidase M81 family.</text>
</comment>
<evidence type="ECO:0000256" key="1">
    <source>
        <dbReference type="PIRNR" id="PIRNR012702"/>
    </source>
</evidence>
<dbReference type="InterPro" id="IPR015995">
    <property type="entry name" value="MlrC_N"/>
</dbReference>
<keyword evidence="1" id="KW-0482">Metalloprotease</keyword>
<organism evidence="4 5">
    <name type="scientific">Dongia soli</name>
    <dbReference type="NCBI Taxonomy" id="600628"/>
    <lineage>
        <taxon>Bacteria</taxon>
        <taxon>Pseudomonadati</taxon>
        <taxon>Pseudomonadota</taxon>
        <taxon>Alphaproteobacteria</taxon>
        <taxon>Rhodospirillales</taxon>
        <taxon>Dongiaceae</taxon>
        <taxon>Dongia</taxon>
    </lineage>
</organism>
<feature type="domain" description="Microcystin LR degradation protein MlrC C-terminal" evidence="2">
    <location>
        <begin position="306"/>
        <end position="483"/>
    </location>
</feature>
<keyword evidence="1" id="KW-0645">Protease</keyword>
<name>A0ABU5EFT8_9PROT</name>
<comment type="caution">
    <text evidence="4">The sequence shown here is derived from an EMBL/GenBank/DDBJ whole genome shotgun (WGS) entry which is preliminary data.</text>
</comment>
<dbReference type="Pfam" id="PF07364">
    <property type="entry name" value="DUF1485"/>
    <property type="match status" value="1"/>
</dbReference>
<comment type="function">
    <text evidence="1">Involved in peptidolytic degradation of cyclic heptapeptide hepatotoxin microcystin (MC).</text>
</comment>
<dbReference type="RefSeq" id="WP_320510154.1">
    <property type="nucleotide sequence ID" value="NZ_JAXCLW010000007.1"/>
</dbReference>
<evidence type="ECO:0000313" key="5">
    <source>
        <dbReference type="Proteomes" id="UP001279642"/>
    </source>
</evidence>
<accession>A0ABU5EFT8</accession>